<comment type="caution">
    <text evidence="10">The sequence shown here is derived from an EMBL/GenBank/DDBJ whole genome shotgun (WGS) entry which is preliminary data.</text>
</comment>
<dbReference type="PANTHER" id="PTHR33653">
    <property type="entry name" value="RIBONUCLEASE VAPC2"/>
    <property type="match status" value="1"/>
</dbReference>
<organism evidence="10 11">
    <name type="scientific">Brevundimonas subvibrioides</name>
    <dbReference type="NCBI Taxonomy" id="74313"/>
    <lineage>
        <taxon>Bacteria</taxon>
        <taxon>Pseudomonadati</taxon>
        <taxon>Pseudomonadota</taxon>
        <taxon>Alphaproteobacteria</taxon>
        <taxon>Caulobacterales</taxon>
        <taxon>Caulobacteraceae</taxon>
        <taxon>Brevundimonas</taxon>
    </lineage>
</organism>
<dbReference type="GO" id="GO:0004540">
    <property type="term" value="F:RNA nuclease activity"/>
    <property type="evidence" value="ECO:0007669"/>
    <property type="project" value="InterPro"/>
</dbReference>
<keyword evidence="5 8" id="KW-0378">Hydrolase</keyword>
<evidence type="ECO:0000256" key="2">
    <source>
        <dbReference type="ARBA" id="ARBA00022649"/>
    </source>
</evidence>
<dbReference type="PANTHER" id="PTHR33653:SF1">
    <property type="entry name" value="RIBONUCLEASE VAPC2"/>
    <property type="match status" value="1"/>
</dbReference>
<feature type="binding site" evidence="8">
    <location>
        <position position="101"/>
    </location>
    <ligand>
        <name>Mg(2+)</name>
        <dbReference type="ChEBI" id="CHEBI:18420"/>
    </ligand>
</feature>
<evidence type="ECO:0000256" key="7">
    <source>
        <dbReference type="ARBA" id="ARBA00038093"/>
    </source>
</evidence>
<accession>A0A258HM82</accession>
<dbReference type="Gene3D" id="3.40.50.1010">
    <property type="entry name" value="5'-nuclease"/>
    <property type="match status" value="1"/>
</dbReference>
<dbReference type="GO" id="GO:0090729">
    <property type="term" value="F:toxin activity"/>
    <property type="evidence" value="ECO:0007669"/>
    <property type="project" value="UniProtKB-KW"/>
</dbReference>
<protein>
    <recommendedName>
        <fullName evidence="8">Ribonuclease VapC</fullName>
        <shortName evidence="8">RNase VapC</shortName>
        <ecNumber evidence="8">3.1.-.-</ecNumber>
    </recommendedName>
    <alternativeName>
        <fullName evidence="8">Toxin VapC</fullName>
    </alternativeName>
</protein>
<proteinExistence type="inferred from homology"/>
<dbReference type="GO" id="GO:0016787">
    <property type="term" value="F:hydrolase activity"/>
    <property type="evidence" value="ECO:0007669"/>
    <property type="project" value="UniProtKB-KW"/>
</dbReference>
<comment type="function">
    <text evidence="8">Toxic component of a toxin-antitoxin (TA) system. An RNase.</text>
</comment>
<dbReference type="Pfam" id="PF01850">
    <property type="entry name" value="PIN"/>
    <property type="match status" value="1"/>
</dbReference>
<evidence type="ECO:0000256" key="5">
    <source>
        <dbReference type="ARBA" id="ARBA00022801"/>
    </source>
</evidence>
<keyword evidence="6 8" id="KW-0460">Magnesium</keyword>
<evidence type="ECO:0000313" key="10">
    <source>
        <dbReference type="EMBL" id="OYX58135.1"/>
    </source>
</evidence>
<dbReference type="InterPro" id="IPR022907">
    <property type="entry name" value="VapC_family"/>
</dbReference>
<dbReference type="CDD" id="cd18745">
    <property type="entry name" value="PIN_VapC4-5_FitB-like"/>
    <property type="match status" value="1"/>
</dbReference>
<sequence length="152" mass="16472">MVSLSLDTSELVHLLRSPHRTTQAVLDQAILNGFELIVSPVVRHELVSGALLSASPERRLAQLEELLVQFTEPDFTPDDASASGRLRASLLKQGTPIGDIDVLIAGQALTRGWTVATRNVRHFGRVQGLSLIDWSVRAEVLSAGEIAARISD</sequence>
<reference evidence="10 11" key="1">
    <citation type="submission" date="2017-03" db="EMBL/GenBank/DDBJ databases">
        <title>Lifting the veil on microbial sulfur biogeochemistry in mining wastewaters.</title>
        <authorList>
            <person name="Kantor R.S."/>
            <person name="Colenbrander Nelson T."/>
            <person name="Marshall S."/>
            <person name="Bennett D."/>
            <person name="Apte S."/>
            <person name="Camacho D."/>
            <person name="Thomas B.C."/>
            <person name="Warren L.A."/>
            <person name="Banfield J.F."/>
        </authorList>
    </citation>
    <scope>NUCLEOTIDE SEQUENCE [LARGE SCALE GENOMIC DNA]</scope>
    <source>
        <strain evidence="10">32-68-21</strain>
    </source>
</reference>
<dbReference type="InterPro" id="IPR029060">
    <property type="entry name" value="PIN-like_dom_sf"/>
</dbReference>
<dbReference type="InterPro" id="IPR002716">
    <property type="entry name" value="PIN_dom"/>
</dbReference>
<evidence type="ECO:0000256" key="3">
    <source>
        <dbReference type="ARBA" id="ARBA00022722"/>
    </source>
</evidence>
<comment type="cofactor">
    <cofactor evidence="1 8">
        <name>Mg(2+)</name>
        <dbReference type="ChEBI" id="CHEBI:18420"/>
    </cofactor>
</comment>
<dbReference type="GO" id="GO:0000287">
    <property type="term" value="F:magnesium ion binding"/>
    <property type="evidence" value="ECO:0007669"/>
    <property type="project" value="UniProtKB-UniRule"/>
</dbReference>
<dbReference type="EC" id="3.1.-.-" evidence="8"/>
<dbReference type="AlphaFoldDB" id="A0A258HM82"/>
<keyword evidence="8" id="KW-0800">Toxin</keyword>
<name>A0A258HM82_9CAUL</name>
<dbReference type="EMBL" id="NCEQ01000003">
    <property type="protein sequence ID" value="OYX58135.1"/>
    <property type="molecule type" value="Genomic_DNA"/>
</dbReference>
<keyword evidence="4 8" id="KW-0479">Metal-binding</keyword>
<evidence type="ECO:0000256" key="6">
    <source>
        <dbReference type="ARBA" id="ARBA00022842"/>
    </source>
</evidence>
<gene>
    <name evidence="8" type="primary">vapC</name>
    <name evidence="10" type="ORF">B7Y86_03770</name>
</gene>
<evidence type="ECO:0000256" key="8">
    <source>
        <dbReference type="HAMAP-Rule" id="MF_00265"/>
    </source>
</evidence>
<dbReference type="Proteomes" id="UP000216147">
    <property type="component" value="Unassembled WGS sequence"/>
</dbReference>
<feature type="binding site" evidence="8">
    <location>
        <position position="7"/>
    </location>
    <ligand>
        <name>Mg(2+)</name>
        <dbReference type="ChEBI" id="CHEBI:18420"/>
    </ligand>
</feature>
<keyword evidence="2 8" id="KW-1277">Toxin-antitoxin system</keyword>
<dbReference type="SUPFAM" id="SSF88723">
    <property type="entry name" value="PIN domain-like"/>
    <property type="match status" value="1"/>
</dbReference>
<evidence type="ECO:0000259" key="9">
    <source>
        <dbReference type="Pfam" id="PF01850"/>
    </source>
</evidence>
<evidence type="ECO:0000256" key="4">
    <source>
        <dbReference type="ARBA" id="ARBA00022723"/>
    </source>
</evidence>
<evidence type="ECO:0000313" key="11">
    <source>
        <dbReference type="Proteomes" id="UP000216147"/>
    </source>
</evidence>
<evidence type="ECO:0000256" key="1">
    <source>
        <dbReference type="ARBA" id="ARBA00001946"/>
    </source>
</evidence>
<comment type="similarity">
    <text evidence="7 8">Belongs to the PINc/VapC protein family.</text>
</comment>
<keyword evidence="3 8" id="KW-0540">Nuclease</keyword>
<dbReference type="HAMAP" id="MF_00265">
    <property type="entry name" value="VapC_Nob1"/>
    <property type="match status" value="1"/>
</dbReference>
<feature type="domain" description="PIN" evidence="9">
    <location>
        <begin position="6"/>
        <end position="127"/>
    </location>
</feature>
<dbReference type="InterPro" id="IPR050556">
    <property type="entry name" value="Type_II_TA_system_RNase"/>
</dbReference>